<comment type="caution">
    <text evidence="2">The sequence shown here is derived from an EMBL/GenBank/DDBJ whole genome shotgun (WGS) entry which is preliminary data.</text>
</comment>
<evidence type="ECO:0000313" key="2">
    <source>
        <dbReference type="EMBL" id="KAK3100423.1"/>
    </source>
</evidence>
<accession>A0AA88YJ14</accession>
<feature type="domain" description="Helicase superfamily 3 single-stranded DNA/RNA virus" evidence="1">
    <location>
        <begin position="135"/>
        <end position="209"/>
    </location>
</feature>
<organism evidence="2 3">
    <name type="scientific">Pinctada imbricata</name>
    <name type="common">Atlantic pearl-oyster</name>
    <name type="synonym">Pinctada martensii</name>
    <dbReference type="NCBI Taxonomy" id="66713"/>
    <lineage>
        <taxon>Eukaryota</taxon>
        <taxon>Metazoa</taxon>
        <taxon>Spiralia</taxon>
        <taxon>Lophotrochozoa</taxon>
        <taxon>Mollusca</taxon>
        <taxon>Bivalvia</taxon>
        <taxon>Autobranchia</taxon>
        <taxon>Pteriomorphia</taxon>
        <taxon>Pterioida</taxon>
        <taxon>Pterioidea</taxon>
        <taxon>Pteriidae</taxon>
        <taxon>Pinctada</taxon>
    </lineage>
</organism>
<dbReference type="EMBL" id="VSWD01000006">
    <property type="protein sequence ID" value="KAK3100423.1"/>
    <property type="molecule type" value="Genomic_DNA"/>
</dbReference>
<dbReference type="Proteomes" id="UP001186944">
    <property type="component" value="Unassembled WGS sequence"/>
</dbReference>
<dbReference type="InterPro" id="IPR000605">
    <property type="entry name" value="Helicase_SF3_ssDNA/RNA_vir"/>
</dbReference>
<dbReference type="AlphaFoldDB" id="A0AA88YJ14"/>
<dbReference type="GO" id="GO:0003724">
    <property type="term" value="F:RNA helicase activity"/>
    <property type="evidence" value="ECO:0007669"/>
    <property type="project" value="InterPro"/>
</dbReference>
<dbReference type="GO" id="GO:0003723">
    <property type="term" value="F:RNA binding"/>
    <property type="evidence" value="ECO:0007669"/>
    <property type="project" value="InterPro"/>
</dbReference>
<sequence>MSFKQFKTKWQGPEYRDLQRCKNIKDSVRYVTKEDPRSLCFNFSKDWCSLLVKAYIYGEKSERLIATSYPYCSLIPAQQRQFAEMWRQFRTEKQEAMQSWENEEMMLRPWQRQVRRHILQQDDRQILWINDEVGGQGKSTLAKYMMGEGAMYATNASTHNFAFAYKEQPVVIFDYVRDDQTAINYGVLENLKNGMIFSSKYESQVKRFKPAKVAVFANFPPDREKLSADRWVVFDLVDGHLL</sequence>
<gene>
    <name evidence="2" type="ORF">FSP39_019735</name>
</gene>
<protein>
    <recommendedName>
        <fullName evidence="1">Helicase superfamily 3 single-stranded DNA/RNA virus domain-containing protein</fullName>
    </recommendedName>
</protein>
<evidence type="ECO:0000259" key="1">
    <source>
        <dbReference type="Pfam" id="PF00910"/>
    </source>
</evidence>
<name>A0AA88YJ14_PINIB</name>
<dbReference type="Pfam" id="PF00910">
    <property type="entry name" value="RNA_helicase"/>
    <property type="match status" value="1"/>
</dbReference>
<reference evidence="2" key="1">
    <citation type="submission" date="2019-08" db="EMBL/GenBank/DDBJ databases">
        <title>The improved chromosome-level genome for the pearl oyster Pinctada fucata martensii using PacBio sequencing and Hi-C.</title>
        <authorList>
            <person name="Zheng Z."/>
        </authorList>
    </citation>
    <scope>NUCLEOTIDE SEQUENCE</scope>
    <source>
        <strain evidence="2">ZZ-2019</strain>
        <tissue evidence="2">Adductor muscle</tissue>
    </source>
</reference>
<keyword evidence="3" id="KW-1185">Reference proteome</keyword>
<evidence type="ECO:0000313" key="3">
    <source>
        <dbReference type="Proteomes" id="UP001186944"/>
    </source>
</evidence>
<proteinExistence type="predicted"/>